<keyword evidence="2" id="KW-1185">Reference proteome</keyword>
<organism evidence="1 2">
    <name type="scientific">Dillenia turbinata</name>
    <dbReference type="NCBI Taxonomy" id="194707"/>
    <lineage>
        <taxon>Eukaryota</taxon>
        <taxon>Viridiplantae</taxon>
        <taxon>Streptophyta</taxon>
        <taxon>Embryophyta</taxon>
        <taxon>Tracheophyta</taxon>
        <taxon>Spermatophyta</taxon>
        <taxon>Magnoliopsida</taxon>
        <taxon>eudicotyledons</taxon>
        <taxon>Gunneridae</taxon>
        <taxon>Pentapetalae</taxon>
        <taxon>Dilleniales</taxon>
        <taxon>Dilleniaceae</taxon>
        <taxon>Dillenia</taxon>
    </lineage>
</organism>
<proteinExistence type="predicted"/>
<gene>
    <name evidence="1" type="ORF">RJ641_003393</name>
</gene>
<dbReference type="AlphaFoldDB" id="A0AAN8VC90"/>
<name>A0AAN8VC90_9MAGN</name>
<protein>
    <submittedName>
        <fullName evidence="1">Uncharacterized protein</fullName>
    </submittedName>
</protein>
<dbReference type="InterPro" id="IPR039305">
    <property type="entry name" value="PILS2/6"/>
</dbReference>
<sequence>MVKLNFGVTGDEIFQFVLLLQYTTPSAIVLEAIGCLRSYAIQEASTLLFWQHGFTIFSHFVNI</sequence>
<dbReference type="PANTHER" id="PTHR31419:SF2">
    <property type="entry name" value="PROTEIN PIN-LIKES 2"/>
    <property type="match status" value="1"/>
</dbReference>
<evidence type="ECO:0000313" key="2">
    <source>
        <dbReference type="Proteomes" id="UP001370490"/>
    </source>
</evidence>
<evidence type="ECO:0000313" key="1">
    <source>
        <dbReference type="EMBL" id="KAK6931600.1"/>
    </source>
</evidence>
<accession>A0AAN8VC90</accession>
<reference evidence="1 2" key="1">
    <citation type="submission" date="2023-12" db="EMBL/GenBank/DDBJ databases">
        <title>A high-quality genome assembly for Dillenia turbinata (Dilleniales).</title>
        <authorList>
            <person name="Chanderbali A."/>
        </authorList>
    </citation>
    <scope>NUCLEOTIDE SEQUENCE [LARGE SCALE GENOMIC DNA]</scope>
    <source>
        <strain evidence="1">LSX21</strain>
        <tissue evidence="1">Leaf</tissue>
    </source>
</reference>
<feature type="non-terminal residue" evidence="1">
    <location>
        <position position="63"/>
    </location>
</feature>
<dbReference type="EMBL" id="JBAMMX010000011">
    <property type="protein sequence ID" value="KAK6931600.1"/>
    <property type="molecule type" value="Genomic_DNA"/>
</dbReference>
<dbReference type="GO" id="GO:0080162">
    <property type="term" value="P:endoplasmic reticulum to cytosol auxin transport"/>
    <property type="evidence" value="ECO:0007669"/>
    <property type="project" value="InterPro"/>
</dbReference>
<dbReference type="PANTHER" id="PTHR31419">
    <property type="entry name" value="PROTEIN PIN-LIKES 2"/>
    <property type="match status" value="1"/>
</dbReference>
<comment type="caution">
    <text evidence="1">The sequence shown here is derived from an EMBL/GenBank/DDBJ whole genome shotgun (WGS) entry which is preliminary data.</text>
</comment>
<dbReference type="Proteomes" id="UP001370490">
    <property type="component" value="Unassembled WGS sequence"/>
</dbReference>